<accession>A0A6J4RF65</accession>
<feature type="non-terminal residue" evidence="2">
    <location>
        <position position="97"/>
    </location>
</feature>
<proteinExistence type="predicted"/>
<gene>
    <name evidence="2" type="ORF">AVDCRST_MAG25-1520</name>
</gene>
<protein>
    <submittedName>
        <fullName evidence="2">Uncharacterized protein</fullName>
    </submittedName>
</protein>
<evidence type="ECO:0000256" key="1">
    <source>
        <dbReference type="SAM" id="MobiDB-lite"/>
    </source>
</evidence>
<feature type="non-terminal residue" evidence="2">
    <location>
        <position position="1"/>
    </location>
</feature>
<dbReference type="AlphaFoldDB" id="A0A6J4RF65"/>
<feature type="region of interest" description="Disordered" evidence="1">
    <location>
        <begin position="68"/>
        <end position="97"/>
    </location>
</feature>
<organism evidence="2">
    <name type="scientific">uncultured Rubrobacteraceae bacterium</name>
    <dbReference type="NCBI Taxonomy" id="349277"/>
    <lineage>
        <taxon>Bacteria</taxon>
        <taxon>Bacillati</taxon>
        <taxon>Actinomycetota</taxon>
        <taxon>Rubrobacteria</taxon>
        <taxon>Rubrobacterales</taxon>
        <taxon>Rubrobacteraceae</taxon>
        <taxon>environmental samples</taxon>
    </lineage>
</organism>
<reference evidence="2" key="1">
    <citation type="submission" date="2020-02" db="EMBL/GenBank/DDBJ databases">
        <authorList>
            <person name="Meier V. D."/>
        </authorList>
    </citation>
    <scope>NUCLEOTIDE SEQUENCE</scope>
    <source>
        <strain evidence="2">AVDCRST_MAG25</strain>
    </source>
</reference>
<name>A0A6J4RF65_9ACTN</name>
<evidence type="ECO:0000313" key="2">
    <source>
        <dbReference type="EMBL" id="CAA9465903.1"/>
    </source>
</evidence>
<dbReference type="EMBL" id="CADCVI010000091">
    <property type="protein sequence ID" value="CAA9465903.1"/>
    <property type="molecule type" value="Genomic_DNA"/>
</dbReference>
<sequence length="97" mass="10295">ESSRRRLLAGRADGWALAAHDRGVEAGSGREGRDLGRAPVAVAVPARGPRRARRPDLRPAFLLLGGRDQTGRAGRLARDGDTPGAPHRAFSYGSGRM</sequence>